<name>A0A8J2SR31_9STRA</name>
<dbReference type="Proteomes" id="UP000789595">
    <property type="component" value="Unassembled WGS sequence"/>
</dbReference>
<dbReference type="PANTHER" id="PTHR45622:SF70">
    <property type="entry name" value="SECRETION-REGULATING GUANINE NUCLEOTIDE EXCHANGE FACTOR"/>
    <property type="match status" value="1"/>
</dbReference>
<organism evidence="5 6">
    <name type="scientific">Pelagomonas calceolata</name>
    <dbReference type="NCBI Taxonomy" id="35677"/>
    <lineage>
        <taxon>Eukaryota</taxon>
        <taxon>Sar</taxon>
        <taxon>Stramenopiles</taxon>
        <taxon>Ochrophyta</taxon>
        <taxon>Pelagophyceae</taxon>
        <taxon>Pelagomonadales</taxon>
        <taxon>Pelagomonadaceae</taxon>
        <taxon>Pelagomonas</taxon>
    </lineage>
</organism>
<feature type="region of interest" description="Disordered" evidence="3">
    <location>
        <begin position="1"/>
        <end position="37"/>
    </location>
</feature>
<dbReference type="PROSITE" id="PS50012">
    <property type="entry name" value="RCC1_3"/>
    <property type="match status" value="3"/>
</dbReference>
<feature type="domain" description="RCC1-like" evidence="4">
    <location>
        <begin position="238"/>
        <end position="465"/>
    </location>
</feature>
<accession>A0A8J2SR31</accession>
<dbReference type="AlphaFoldDB" id="A0A8J2SR31"/>
<keyword evidence="1" id="KW-0677">Repeat</keyword>
<dbReference type="GO" id="GO:0005737">
    <property type="term" value="C:cytoplasm"/>
    <property type="evidence" value="ECO:0007669"/>
    <property type="project" value="TreeGrafter"/>
</dbReference>
<feature type="repeat" description="RCC1" evidence="2">
    <location>
        <begin position="257"/>
        <end position="305"/>
    </location>
</feature>
<dbReference type="InterPro" id="IPR051709">
    <property type="entry name" value="Ub-ligase/GTPase-reg"/>
</dbReference>
<feature type="compositionally biased region" description="Acidic residues" evidence="3">
    <location>
        <begin position="375"/>
        <end position="385"/>
    </location>
</feature>
<feature type="region of interest" description="Disordered" evidence="3">
    <location>
        <begin position="367"/>
        <end position="400"/>
    </location>
</feature>
<dbReference type="EMBL" id="CAKKNE010000005">
    <property type="protein sequence ID" value="CAH0378194.1"/>
    <property type="molecule type" value="Genomic_DNA"/>
</dbReference>
<evidence type="ECO:0000313" key="6">
    <source>
        <dbReference type="Proteomes" id="UP000789595"/>
    </source>
</evidence>
<evidence type="ECO:0000313" key="5">
    <source>
        <dbReference type="EMBL" id="CAH0378194.1"/>
    </source>
</evidence>
<feature type="region of interest" description="Disordered" evidence="3">
    <location>
        <begin position="453"/>
        <end position="472"/>
    </location>
</feature>
<feature type="repeat" description="RCC1" evidence="2">
    <location>
        <begin position="210"/>
        <end position="256"/>
    </location>
</feature>
<feature type="compositionally biased region" description="Low complexity" evidence="3">
    <location>
        <begin position="386"/>
        <end position="396"/>
    </location>
</feature>
<dbReference type="InterPro" id="IPR000408">
    <property type="entry name" value="Reg_chr_condens"/>
</dbReference>
<keyword evidence="6" id="KW-1185">Reference proteome</keyword>
<evidence type="ECO:0000259" key="4">
    <source>
        <dbReference type="Pfam" id="PF25390"/>
    </source>
</evidence>
<dbReference type="InterPro" id="IPR058923">
    <property type="entry name" value="RCC1-like_dom"/>
</dbReference>
<comment type="caution">
    <text evidence="5">The sequence shown here is derived from an EMBL/GenBank/DDBJ whole genome shotgun (WGS) entry which is preliminary data.</text>
</comment>
<dbReference type="Pfam" id="PF25390">
    <property type="entry name" value="WD40_RLD"/>
    <property type="match status" value="1"/>
</dbReference>
<feature type="repeat" description="RCC1" evidence="2">
    <location>
        <begin position="306"/>
        <end position="355"/>
    </location>
</feature>
<reference evidence="5" key="1">
    <citation type="submission" date="2021-11" db="EMBL/GenBank/DDBJ databases">
        <authorList>
            <consortium name="Genoscope - CEA"/>
            <person name="William W."/>
        </authorList>
    </citation>
    <scope>NUCLEOTIDE SEQUENCE</scope>
</reference>
<evidence type="ECO:0000256" key="2">
    <source>
        <dbReference type="PROSITE-ProRule" id="PRU00235"/>
    </source>
</evidence>
<evidence type="ECO:0000256" key="1">
    <source>
        <dbReference type="ARBA" id="ARBA00022737"/>
    </source>
</evidence>
<dbReference type="InterPro" id="IPR009091">
    <property type="entry name" value="RCC1/BLIP-II"/>
</dbReference>
<proteinExistence type="predicted"/>
<dbReference type="PANTHER" id="PTHR45622">
    <property type="entry name" value="UBIQUITIN-PROTEIN LIGASE E3A-RELATED"/>
    <property type="match status" value="1"/>
</dbReference>
<dbReference type="SUPFAM" id="SSF50985">
    <property type="entry name" value="RCC1/BLIP-II"/>
    <property type="match status" value="1"/>
</dbReference>
<dbReference type="Gene3D" id="2.130.10.30">
    <property type="entry name" value="Regulator of chromosome condensation 1/beta-lactamase-inhibitor protein II"/>
    <property type="match status" value="2"/>
</dbReference>
<gene>
    <name evidence="5" type="ORF">PECAL_5P27130</name>
</gene>
<dbReference type="PRINTS" id="PR00633">
    <property type="entry name" value="RCCNDNSATION"/>
</dbReference>
<dbReference type="PROSITE" id="PS00626">
    <property type="entry name" value="RCC1_2"/>
    <property type="match status" value="2"/>
</dbReference>
<dbReference type="OrthoDB" id="10256179at2759"/>
<sequence length="472" mass="47179">MATPPSQAKTKSSQAKTKKRRPAADDPPTPGSNDPLLAELRETTTQRLAALLASNTNLLSDLGRLNTSGVDTGTVFGRALKRARGLETLVPPPPPPPEHRPRPVKCAASLHTSVIVDGAAVAFGFEPCGGDWRSPGHVPSQLPRIGTARDVAVACGWGFTVVVDAFGVARAGGRLPGLAPGSSLRPLLPKVRVLAVSAGAAHVLLADDQGRCWSGGDAGDGRLGRGGASELAIVEGVDDIKGVAAGACHSLAFTSKGTLYAWGLASDGRLGFTTEDASAPPTRVALEGVVDASAGKYHSLVVASEGVVFAFGDNSYGQLGLGHADDAWEPACVALPSSAVCVAAGASHSLVLLEDGDVVGFGSDAQGQLGGARVDDDESDSDSSDTDSTSSSSSSAADDEVWTPARVPGLCGKGVVAVAAGGAANSDAGHTVAVTAAGAVLCLGAGGLGQLGAGVDSSSTPLPVPVRKTAWS</sequence>
<evidence type="ECO:0000256" key="3">
    <source>
        <dbReference type="SAM" id="MobiDB-lite"/>
    </source>
</evidence>
<protein>
    <recommendedName>
        <fullName evidence="4">RCC1-like domain-containing protein</fullName>
    </recommendedName>
</protein>